<feature type="signal peptide" evidence="14">
    <location>
        <begin position="1"/>
        <end position="26"/>
    </location>
</feature>
<feature type="chain" id="PRO_5035272276" description="Ionotropic glutamate receptor L-glutamate and glycine-binding domain-containing protein" evidence="14">
    <location>
        <begin position="27"/>
        <end position="877"/>
    </location>
</feature>
<reference evidence="16" key="1">
    <citation type="submission" date="2021-06" db="EMBL/GenBank/DDBJ databases">
        <authorList>
            <person name="Hodson N. C."/>
            <person name="Mongue J. A."/>
            <person name="Jaron S. K."/>
        </authorList>
    </citation>
    <scope>NUCLEOTIDE SEQUENCE</scope>
</reference>
<keyword evidence="7" id="KW-0406">Ion transport</keyword>
<evidence type="ECO:0000256" key="9">
    <source>
        <dbReference type="ARBA" id="ARBA00023170"/>
    </source>
</evidence>
<evidence type="ECO:0000256" key="5">
    <source>
        <dbReference type="ARBA" id="ARBA00022692"/>
    </source>
</evidence>
<dbReference type="PANTHER" id="PTHR42643:SF24">
    <property type="entry name" value="IONOTROPIC RECEPTOR 60A"/>
    <property type="match status" value="1"/>
</dbReference>
<keyword evidence="11" id="KW-1071">Ligand-gated ion channel</keyword>
<dbReference type="InterPro" id="IPR001320">
    <property type="entry name" value="Iontro_rcpt_C"/>
</dbReference>
<dbReference type="Proteomes" id="UP000708208">
    <property type="component" value="Unassembled WGS sequence"/>
</dbReference>
<evidence type="ECO:0000256" key="8">
    <source>
        <dbReference type="ARBA" id="ARBA00023136"/>
    </source>
</evidence>
<sequence>MIHIFRYFYFPTLLVSLVLVTPGVEASIYDDFQYKIIIVGVRISTVNMSSVPGLVEEVHIFRDIIFSTLVNTQKNEDNSTADQEQISNITVVTLDESTDFTTIPDISILITILDCTETFALNTKVTELYGPVVHIAITEPGCPRLDSKSAITMTMALFRHEDEVQQLIVDMRQQNALPNWKSAVVIHDLITGDEIVDSILESFKSRVGISDVATILFTIDSRSHLKSLERQLEDVFRSYNARAGNFLVVTPRANIEPALSLAKRMGLLKHTMQWMFLAPDKVTTATHHWGYVAERIIADGVNLAFVSNGTSGIGTYEQFFCNLKQMLFLLTQTIEDLATDEYNLYIQVSDEEWENIKSTRVERVWTIIQNATSDMDDLIQNVCQNTYNPSWKLDAAEHGKYGKRVFEVGDWQTFKGLRLNDDVFPHIVGGFRGRKIKIASMHYPPWQIFSRNVTTGAPVYLGLIFEIVNHMGDTLNFTYEVLEPQDGGTWGSENFDGTWNGMMRQVINEEVVLGAAAFTIRPEKSKVVNFTMVLEREAYTFMVNRPSELSRVLLFAEPFSKEVWLCIATSVLIVAPIFYLIHKNSAFYTVQRKNTRRGLFQLKNCFLYIYGALLQQGGSQLPEAISGRMLIGFWWLFVLVTVTTYSGNLVAFLTFPRVEVAVNSFKDVVAFQGVSTWGFLAGSVIESYLKVSNNSEIIKLYRHAMKHPSVNETLLNKIRFQNHAYIDWKISLMLVMKEQFLKDGKCDFVLGREEIFEEQIALIVPRSSPYLERFNEEIKWMLQSGLIIRWKGKYWPKKDKCSSLIATAAANRTVKIGDMQGSFYLLMLGFFIALLVLGIEYVLHRRKQGKIIDSIKIFVTSNKNTEFWQQKQYPFLH</sequence>
<dbReference type="PANTHER" id="PTHR42643">
    <property type="entry name" value="IONOTROPIC RECEPTOR 20A-RELATED"/>
    <property type="match status" value="1"/>
</dbReference>
<keyword evidence="8 13" id="KW-0472">Membrane</keyword>
<dbReference type="AlphaFoldDB" id="A0A8J2LQT7"/>
<dbReference type="GO" id="GO:0050906">
    <property type="term" value="P:detection of stimulus involved in sensory perception"/>
    <property type="evidence" value="ECO:0007669"/>
    <property type="project" value="UniProtKB-ARBA"/>
</dbReference>
<keyword evidence="12" id="KW-0407">Ion channel</keyword>
<keyword evidence="4" id="KW-1003">Cell membrane</keyword>
<evidence type="ECO:0000256" key="14">
    <source>
        <dbReference type="SAM" id="SignalP"/>
    </source>
</evidence>
<comment type="caution">
    <text evidence="16">The sequence shown here is derived from an EMBL/GenBank/DDBJ whole genome shotgun (WGS) entry which is preliminary data.</text>
</comment>
<feature type="transmembrane region" description="Helical" evidence="13">
    <location>
        <begin position="633"/>
        <end position="655"/>
    </location>
</feature>
<dbReference type="Pfam" id="PF10613">
    <property type="entry name" value="Lig_chan-Glu_bd"/>
    <property type="match status" value="1"/>
</dbReference>
<evidence type="ECO:0000256" key="10">
    <source>
        <dbReference type="ARBA" id="ARBA00023180"/>
    </source>
</evidence>
<dbReference type="SMART" id="SM00918">
    <property type="entry name" value="Lig_chan-Glu_bd"/>
    <property type="match status" value="1"/>
</dbReference>
<evidence type="ECO:0000256" key="4">
    <source>
        <dbReference type="ARBA" id="ARBA00022475"/>
    </source>
</evidence>
<evidence type="ECO:0000313" key="16">
    <source>
        <dbReference type="EMBL" id="CAG7834892.1"/>
    </source>
</evidence>
<keyword evidence="14" id="KW-0732">Signal</keyword>
<evidence type="ECO:0000259" key="15">
    <source>
        <dbReference type="SMART" id="SM00918"/>
    </source>
</evidence>
<keyword evidence="9" id="KW-0675">Receptor</keyword>
<evidence type="ECO:0000256" key="7">
    <source>
        <dbReference type="ARBA" id="ARBA00023065"/>
    </source>
</evidence>
<keyword evidence="17" id="KW-1185">Reference proteome</keyword>
<dbReference type="OrthoDB" id="5984008at2759"/>
<comment type="subcellular location">
    <subcellularLocation>
        <location evidence="1">Cell membrane</location>
        <topology evidence="1">Multi-pass membrane protein</topology>
    </subcellularLocation>
</comment>
<evidence type="ECO:0000256" key="6">
    <source>
        <dbReference type="ARBA" id="ARBA00022989"/>
    </source>
</evidence>
<evidence type="ECO:0000256" key="13">
    <source>
        <dbReference type="SAM" id="Phobius"/>
    </source>
</evidence>
<dbReference type="InterPro" id="IPR052192">
    <property type="entry name" value="Insect_Ionotropic_Sensory_Rcpt"/>
</dbReference>
<dbReference type="GO" id="GO:0005886">
    <property type="term" value="C:plasma membrane"/>
    <property type="evidence" value="ECO:0007669"/>
    <property type="project" value="UniProtKB-SubCell"/>
</dbReference>
<dbReference type="InterPro" id="IPR019594">
    <property type="entry name" value="Glu/Gly-bd"/>
</dbReference>
<dbReference type="FunFam" id="1.10.287.70:FF:000143">
    <property type="entry name" value="Probable glutamate receptor"/>
    <property type="match status" value="1"/>
</dbReference>
<feature type="transmembrane region" description="Helical" evidence="13">
    <location>
        <begin position="562"/>
        <end position="581"/>
    </location>
</feature>
<dbReference type="EMBL" id="CAJVCH010570430">
    <property type="protein sequence ID" value="CAG7834892.1"/>
    <property type="molecule type" value="Genomic_DNA"/>
</dbReference>
<feature type="domain" description="Ionotropic glutamate receptor L-glutamate and glycine-binding" evidence="15">
    <location>
        <begin position="445"/>
        <end position="508"/>
    </location>
</feature>
<evidence type="ECO:0000256" key="2">
    <source>
        <dbReference type="ARBA" id="ARBA00008685"/>
    </source>
</evidence>
<keyword evidence="5 13" id="KW-0812">Transmembrane</keyword>
<evidence type="ECO:0000313" key="17">
    <source>
        <dbReference type="Proteomes" id="UP000708208"/>
    </source>
</evidence>
<keyword evidence="3" id="KW-0813">Transport</keyword>
<dbReference type="GO" id="GO:0015276">
    <property type="term" value="F:ligand-gated monoatomic ion channel activity"/>
    <property type="evidence" value="ECO:0007669"/>
    <property type="project" value="InterPro"/>
</dbReference>
<proteinExistence type="inferred from homology"/>
<feature type="transmembrane region" description="Helical" evidence="13">
    <location>
        <begin position="667"/>
        <end position="685"/>
    </location>
</feature>
<keyword evidence="6 13" id="KW-1133">Transmembrane helix</keyword>
<organism evidence="16 17">
    <name type="scientific">Allacma fusca</name>
    <dbReference type="NCBI Taxonomy" id="39272"/>
    <lineage>
        <taxon>Eukaryota</taxon>
        <taxon>Metazoa</taxon>
        <taxon>Ecdysozoa</taxon>
        <taxon>Arthropoda</taxon>
        <taxon>Hexapoda</taxon>
        <taxon>Collembola</taxon>
        <taxon>Symphypleona</taxon>
        <taxon>Sminthuridae</taxon>
        <taxon>Allacma</taxon>
    </lineage>
</organism>
<comment type="similarity">
    <text evidence="2">Belongs to the glutamate-gated ion channel (TC 1.A.10.1) family.</text>
</comment>
<feature type="transmembrane region" description="Helical" evidence="13">
    <location>
        <begin position="823"/>
        <end position="843"/>
    </location>
</feature>
<name>A0A8J2LQT7_9HEXA</name>
<evidence type="ECO:0000256" key="11">
    <source>
        <dbReference type="ARBA" id="ARBA00023286"/>
    </source>
</evidence>
<keyword evidence="10" id="KW-0325">Glycoprotein</keyword>
<evidence type="ECO:0000256" key="3">
    <source>
        <dbReference type="ARBA" id="ARBA00022448"/>
    </source>
</evidence>
<gene>
    <name evidence="16" type="ORF">AFUS01_LOCUS44337</name>
</gene>
<evidence type="ECO:0000256" key="1">
    <source>
        <dbReference type="ARBA" id="ARBA00004651"/>
    </source>
</evidence>
<protein>
    <recommendedName>
        <fullName evidence="15">Ionotropic glutamate receptor L-glutamate and glycine-binding domain-containing protein</fullName>
    </recommendedName>
</protein>
<dbReference type="Pfam" id="PF00060">
    <property type="entry name" value="Lig_chan"/>
    <property type="match status" value="1"/>
</dbReference>
<evidence type="ECO:0000256" key="12">
    <source>
        <dbReference type="ARBA" id="ARBA00023303"/>
    </source>
</evidence>
<accession>A0A8J2LQT7</accession>